<keyword evidence="1" id="KW-0812">Transmembrane</keyword>
<dbReference type="AlphaFoldDB" id="A0AAD1DPH3"/>
<dbReference type="Proteomes" id="UP000278288">
    <property type="component" value="Chromosome"/>
</dbReference>
<protein>
    <submittedName>
        <fullName evidence="2">Uncharacterized protein</fullName>
    </submittedName>
</protein>
<proteinExistence type="predicted"/>
<keyword evidence="1" id="KW-0472">Membrane</keyword>
<keyword evidence="1" id="KW-1133">Transmembrane helix</keyword>
<evidence type="ECO:0000313" key="3">
    <source>
        <dbReference type="Proteomes" id="UP000278288"/>
    </source>
</evidence>
<organism evidence="2 3">
    <name type="scientific">Chryseobacterium nakagawai</name>
    <dbReference type="NCBI Taxonomy" id="1241982"/>
    <lineage>
        <taxon>Bacteria</taxon>
        <taxon>Pseudomonadati</taxon>
        <taxon>Bacteroidota</taxon>
        <taxon>Flavobacteriia</taxon>
        <taxon>Flavobacteriales</taxon>
        <taxon>Weeksellaceae</taxon>
        <taxon>Chryseobacterium group</taxon>
        <taxon>Chryseobacterium</taxon>
    </lineage>
</organism>
<accession>A0AAD1DPH3</accession>
<name>A0AAD1DPH3_CHRNA</name>
<feature type="transmembrane region" description="Helical" evidence="1">
    <location>
        <begin position="15"/>
        <end position="33"/>
    </location>
</feature>
<evidence type="ECO:0000256" key="1">
    <source>
        <dbReference type="SAM" id="Phobius"/>
    </source>
</evidence>
<dbReference type="EMBL" id="CP033923">
    <property type="protein sequence ID" value="AZA89763.1"/>
    <property type="molecule type" value="Genomic_DNA"/>
</dbReference>
<dbReference type="KEGG" id="cnk:EG343_03530"/>
<sequence>MLCVFNSKNFLKLKIHTLHLLVFTCFFIVYFHVKYVQKTKILYKTKKSSALKWQYLLYFKNERSETIKKVTFAGNLFHSSNSMDIESFIIYNL</sequence>
<reference evidence="2 3" key="1">
    <citation type="submission" date="2018-11" db="EMBL/GenBank/DDBJ databases">
        <title>Proposal to divide the Flavobacteriaceae and reorganize its genera based on Amino Acid Identity values calculated from whole genome sequences.</title>
        <authorList>
            <person name="Nicholson A.C."/>
            <person name="Gulvik C.A."/>
            <person name="Whitney A.M."/>
            <person name="Humrighouse B.W."/>
            <person name="Bell M."/>
            <person name="Holmes B."/>
            <person name="Steigerwalt A.G."/>
            <person name="Villarma A."/>
            <person name="Sheth M."/>
            <person name="Batra D."/>
            <person name="Pryor J."/>
            <person name="Bernardet J.-F."/>
            <person name="Hugo C."/>
            <person name="Kampfer P."/>
            <person name="Newman J."/>
            <person name="McQuiston J.R."/>
        </authorList>
    </citation>
    <scope>NUCLEOTIDE SEQUENCE [LARGE SCALE GENOMIC DNA]</scope>
    <source>
        <strain evidence="2 3">G0041</strain>
    </source>
</reference>
<gene>
    <name evidence="2" type="ORF">EG343_03530</name>
</gene>
<keyword evidence="3" id="KW-1185">Reference proteome</keyword>
<evidence type="ECO:0000313" key="2">
    <source>
        <dbReference type="EMBL" id="AZA89763.1"/>
    </source>
</evidence>